<feature type="compositionally biased region" description="Basic and acidic residues" evidence="2">
    <location>
        <begin position="597"/>
        <end position="609"/>
    </location>
</feature>
<name>A0A1R2BBJ6_9CILI</name>
<reference evidence="3 4" key="1">
    <citation type="submission" date="2016-11" db="EMBL/GenBank/DDBJ databases">
        <title>The macronuclear genome of Stentor coeruleus: a giant cell with tiny introns.</title>
        <authorList>
            <person name="Slabodnick M."/>
            <person name="Ruby J.G."/>
            <person name="Reiff S.B."/>
            <person name="Swart E.C."/>
            <person name="Gosai S."/>
            <person name="Prabakaran S."/>
            <person name="Witkowska E."/>
            <person name="Larue G.E."/>
            <person name="Fisher S."/>
            <person name="Freeman R.M."/>
            <person name="Gunawardena J."/>
            <person name="Chu W."/>
            <person name="Stover N.A."/>
            <person name="Gregory B.D."/>
            <person name="Nowacki M."/>
            <person name="Derisi J."/>
            <person name="Roy S.W."/>
            <person name="Marshall W.F."/>
            <person name="Sood P."/>
        </authorList>
    </citation>
    <scope>NUCLEOTIDE SEQUENCE [LARGE SCALE GENOMIC DNA]</scope>
    <source>
        <strain evidence="3">WM001</strain>
    </source>
</reference>
<accession>A0A1R2BBJ6</accession>
<feature type="coiled-coil region" evidence="1">
    <location>
        <begin position="147"/>
        <end position="190"/>
    </location>
</feature>
<evidence type="ECO:0000313" key="4">
    <source>
        <dbReference type="Proteomes" id="UP000187209"/>
    </source>
</evidence>
<evidence type="ECO:0000256" key="2">
    <source>
        <dbReference type="SAM" id="MobiDB-lite"/>
    </source>
</evidence>
<dbReference type="Proteomes" id="UP000187209">
    <property type="component" value="Unassembled WGS sequence"/>
</dbReference>
<organism evidence="3 4">
    <name type="scientific">Stentor coeruleus</name>
    <dbReference type="NCBI Taxonomy" id="5963"/>
    <lineage>
        <taxon>Eukaryota</taxon>
        <taxon>Sar</taxon>
        <taxon>Alveolata</taxon>
        <taxon>Ciliophora</taxon>
        <taxon>Postciliodesmatophora</taxon>
        <taxon>Heterotrichea</taxon>
        <taxon>Heterotrichida</taxon>
        <taxon>Stentoridae</taxon>
        <taxon>Stentor</taxon>
    </lineage>
</organism>
<keyword evidence="1" id="KW-0175">Coiled coil</keyword>
<dbReference type="AlphaFoldDB" id="A0A1R2BBJ6"/>
<evidence type="ECO:0008006" key="5">
    <source>
        <dbReference type="Google" id="ProtNLM"/>
    </source>
</evidence>
<keyword evidence="4" id="KW-1185">Reference proteome</keyword>
<proteinExistence type="predicted"/>
<evidence type="ECO:0000313" key="3">
    <source>
        <dbReference type="EMBL" id="OMJ74045.1"/>
    </source>
</evidence>
<protein>
    <recommendedName>
        <fullName evidence="5">DUF4378 domain-containing protein</fullName>
    </recommendedName>
</protein>
<comment type="caution">
    <text evidence="3">The sequence shown here is derived from an EMBL/GenBank/DDBJ whole genome shotgun (WGS) entry which is preliminary data.</text>
</comment>
<feature type="region of interest" description="Disordered" evidence="2">
    <location>
        <begin position="597"/>
        <end position="633"/>
    </location>
</feature>
<gene>
    <name evidence="3" type="ORF">SteCoe_27131</name>
</gene>
<evidence type="ECO:0000256" key="1">
    <source>
        <dbReference type="SAM" id="Coils"/>
    </source>
</evidence>
<feature type="region of interest" description="Disordered" evidence="2">
    <location>
        <begin position="193"/>
        <end position="250"/>
    </location>
</feature>
<sequence length="921" mass="107624">MESFQNELEMRKRQTLAAKPTEIMQEQKKKRIVRLKQSSFLDPRLLCKSTLGKKIHTPKKKTHKDDISTIVQRKSHRNHQVNLSEIVPDFISREKSRPKSVINNSFLTLSYTKLKKKPKKDQKILTSTDMQNDIKSFKQSSNPSTINKIIKKSLKNAHRQKASLEKQQKLSQLLKEIKKNEIDYQNKQIRLQNSIKTKKSKNRSNNRSSPGLDLNNISTMITENSHKHKSKTAFSVDSTKTNKRSRSVESKARDASILAYMKKKKIQLRKEKEEEKIKKSAIKAVKIGKLKNLDCFIRDLKEKSVDESFESDFMSSDREKKREINRNISFICEDLSEQSGKDYDYEGETTIFKDLSENENKVTETREEVIERYVKWKKDRDMHNQTPKINNFISDMKIFRQEGINCWGKTKDNVVLSEEKVLDLGVKACEKVKEADISKCENIEVKAVMKRKAELIMEQVNTINIKKKVERKRLNFSGMSGITIIPNKPKINTKGLLEEQLSWNLALNFLIEQLQIYEITNVSEFSEDIHDSLMNTIQKKYSSLLNYISGIFETKSSEILEFSTLEEHSKFIQSTQKKKLALHRILIENSEAYDVKSFKPMEKESEHPVSSESEEENEEENDEEMKSGISHSRSLVRLHDEVSSKHKKPDDKPENKDFSLSFGFERGLSIENKDFSHKTPEENSETNPDFHLSLQKVDSISDRINPFMDFDKIKTFILSVFMKIDTEKLIKDLNKPLIKNPLTELDKLQELQIGTPTETEIFIFPELFCIESLIPDENYTDPLAKNEKLFHKMLLHTLNYLLQQFRPFGYKGLPFPWINYSKVPKKPLIISQIIEKVIMDMEDMNEMEIGNFPDISFSNGEANEALIIKIKEKQLEKTLFYEAFYEDYKWVDYEFEETQVKIDITDMILHDLAEEIINFNL</sequence>
<dbReference type="EMBL" id="MPUH01000778">
    <property type="protein sequence ID" value="OMJ74045.1"/>
    <property type="molecule type" value="Genomic_DNA"/>
</dbReference>
<feature type="compositionally biased region" description="Acidic residues" evidence="2">
    <location>
        <begin position="612"/>
        <end position="623"/>
    </location>
</feature>
<dbReference type="OrthoDB" id="306254at2759"/>
<feature type="region of interest" description="Disordered" evidence="2">
    <location>
        <begin position="638"/>
        <end position="657"/>
    </location>
</feature>